<feature type="transmembrane region" description="Helical" evidence="1">
    <location>
        <begin position="7"/>
        <end position="25"/>
    </location>
</feature>
<protein>
    <submittedName>
        <fullName evidence="2">Uncharacterized protein</fullName>
    </submittedName>
</protein>
<evidence type="ECO:0000313" key="2">
    <source>
        <dbReference type="EMBL" id="NEW08469.1"/>
    </source>
</evidence>
<keyword evidence="1" id="KW-0812">Transmembrane</keyword>
<proteinExistence type="predicted"/>
<evidence type="ECO:0000256" key="1">
    <source>
        <dbReference type="SAM" id="Phobius"/>
    </source>
</evidence>
<sequence length="79" mass="9230">MLWGINLALMASMIRILWVYTYFYYCSRTRKPYIAFEDSIDFVLSMHLGIGVLCAMYWVHRDRARTTKAIALSGSTIQQ</sequence>
<accession>A0A6G4A3T3</accession>
<dbReference type="EMBL" id="JAAIKC010000009">
    <property type="protein sequence ID" value="NEW08469.1"/>
    <property type="molecule type" value="Genomic_DNA"/>
</dbReference>
<keyword evidence="1" id="KW-0472">Membrane</keyword>
<dbReference type="AlphaFoldDB" id="A0A6G4A3T3"/>
<name>A0A6G4A3T3_9BACL</name>
<gene>
    <name evidence="2" type="ORF">GK047_20950</name>
</gene>
<dbReference type="RefSeq" id="WP_163951319.1">
    <property type="nucleotide sequence ID" value="NZ_JAAIKC010000009.1"/>
</dbReference>
<comment type="caution">
    <text evidence="2">The sequence shown here is derived from an EMBL/GenBank/DDBJ whole genome shotgun (WGS) entry which is preliminary data.</text>
</comment>
<keyword evidence="1" id="KW-1133">Transmembrane helix</keyword>
<feature type="transmembrane region" description="Helical" evidence="1">
    <location>
        <begin position="40"/>
        <end position="59"/>
    </location>
</feature>
<reference evidence="2" key="1">
    <citation type="submission" date="2020-02" db="EMBL/GenBank/DDBJ databases">
        <authorList>
            <person name="Shen X.-R."/>
            <person name="Zhang Y.-X."/>
        </authorList>
    </citation>
    <scope>NUCLEOTIDE SEQUENCE</scope>
    <source>
        <strain evidence="2">SYP-B3998</strain>
    </source>
</reference>
<organism evidence="2">
    <name type="scientific">Paenibacillus sp. SYP-B3998</name>
    <dbReference type="NCBI Taxonomy" id="2678564"/>
    <lineage>
        <taxon>Bacteria</taxon>
        <taxon>Bacillati</taxon>
        <taxon>Bacillota</taxon>
        <taxon>Bacilli</taxon>
        <taxon>Bacillales</taxon>
        <taxon>Paenibacillaceae</taxon>
        <taxon>Paenibacillus</taxon>
    </lineage>
</organism>